<dbReference type="InterPro" id="IPR005017">
    <property type="entry name" value="OMPP1/FadL/TodX"/>
</dbReference>
<keyword evidence="6" id="KW-0472">Membrane</keyword>
<name>A0A124FWN3_9BACT</name>
<evidence type="ECO:0008006" key="11">
    <source>
        <dbReference type="Google" id="ProtNLM"/>
    </source>
</evidence>
<dbReference type="Pfam" id="PF03349">
    <property type="entry name" value="Toluene_X"/>
    <property type="match status" value="1"/>
</dbReference>
<keyword evidence="5 8" id="KW-0732">Signal</keyword>
<keyword evidence="7" id="KW-0998">Cell outer membrane</keyword>
<keyword evidence="3" id="KW-1134">Transmembrane beta strand</keyword>
<comment type="similarity">
    <text evidence="2">Belongs to the OmpP1/FadL family.</text>
</comment>
<feature type="non-terminal residue" evidence="9">
    <location>
        <position position="470"/>
    </location>
</feature>
<sequence length="470" mass="52261">MNKITYLVSALLIVSSSLFAQGEVDALRFSREGLYGTARAMSMGGAFGALGGDLSALTINPAGIGIYRSSEVVGTFNLQRNRSVVGNRTADKNRFDMDNLGFVGYFPLRNDAIPLINFGFSYNKLKSFNKNISAIGTAKGTLIDYIAKTSAGYDPLLLEMGDNLPNPFWDMPWLTVLAYNSWLIDPVDDQGTQYQPVTTEPNPVNEIRLRERGYIDNYDFTVGTTLGNVLNLGLALSIKDVSYSLVSDYLEDFDDGGYTLTNWLTTSGAGFSAKFGAIYRPVNELRLGLAYHTPTWYALTETYKAQIDDDMGAYVTDPDYKPAVIRSGSFANDYDLKTPGKLVASIATVQGNRFIASLDYELTDYSNMKLSVPSGAYEREEWYDVDNEFIKMDFRRASTIRAGVEYRFTQQFSGRLGYAWMQNPYDSDLAEFGDAVIAGSNAIYRIEGDTNYLTGGLGYRFNRNFFIDMA</sequence>
<reference evidence="10" key="1">
    <citation type="journal article" date="2015" name="MBio">
        <title>Genome-Resolved Metagenomic Analysis Reveals Roles for Candidate Phyla and Other Microbial Community Members in Biogeochemical Transformations in Oil Reservoirs.</title>
        <authorList>
            <person name="Hu P."/>
            <person name="Tom L."/>
            <person name="Singh A."/>
            <person name="Thomas B.C."/>
            <person name="Baker B.J."/>
            <person name="Piceno Y.M."/>
            <person name="Andersen G.L."/>
            <person name="Banfield J.F."/>
        </authorList>
    </citation>
    <scope>NUCLEOTIDE SEQUENCE [LARGE SCALE GENOMIC DNA]</scope>
</reference>
<evidence type="ECO:0000256" key="5">
    <source>
        <dbReference type="ARBA" id="ARBA00022729"/>
    </source>
</evidence>
<accession>A0A124FWN3</accession>
<feature type="chain" id="PRO_5007171851" description="Hemin receptor" evidence="8">
    <location>
        <begin position="21"/>
        <end position="470"/>
    </location>
</feature>
<dbReference type="Proteomes" id="UP000053860">
    <property type="component" value="Unassembled WGS sequence"/>
</dbReference>
<dbReference type="PANTHER" id="PTHR35093:SF8">
    <property type="entry name" value="OUTER MEMBRANE PROTEIN NMB0088-RELATED"/>
    <property type="match status" value="1"/>
</dbReference>
<dbReference type="AlphaFoldDB" id="A0A124FWN3"/>
<evidence type="ECO:0000256" key="8">
    <source>
        <dbReference type="SAM" id="SignalP"/>
    </source>
</evidence>
<evidence type="ECO:0000313" key="9">
    <source>
        <dbReference type="EMBL" id="KUK75400.1"/>
    </source>
</evidence>
<protein>
    <recommendedName>
        <fullName evidence="11">Hemin receptor</fullName>
    </recommendedName>
</protein>
<proteinExistence type="inferred from homology"/>
<dbReference type="GO" id="GO:0015483">
    <property type="term" value="F:long-chain fatty acid transporting porin activity"/>
    <property type="evidence" value="ECO:0007669"/>
    <property type="project" value="TreeGrafter"/>
</dbReference>
<dbReference type="EMBL" id="LGGN01000382">
    <property type="protein sequence ID" value="KUK75400.1"/>
    <property type="molecule type" value="Genomic_DNA"/>
</dbReference>
<gene>
    <name evidence="9" type="ORF">XD92_1557</name>
</gene>
<evidence type="ECO:0000256" key="1">
    <source>
        <dbReference type="ARBA" id="ARBA00004571"/>
    </source>
</evidence>
<evidence type="ECO:0000313" key="10">
    <source>
        <dbReference type="Proteomes" id="UP000053860"/>
    </source>
</evidence>
<dbReference type="GO" id="GO:0009279">
    <property type="term" value="C:cell outer membrane"/>
    <property type="evidence" value="ECO:0007669"/>
    <property type="project" value="UniProtKB-SubCell"/>
</dbReference>
<organism evidence="9 10">
    <name type="scientific">Proteiniphilum acetatigenes</name>
    <dbReference type="NCBI Taxonomy" id="294710"/>
    <lineage>
        <taxon>Bacteria</taxon>
        <taxon>Pseudomonadati</taxon>
        <taxon>Bacteroidota</taxon>
        <taxon>Bacteroidia</taxon>
        <taxon>Bacteroidales</taxon>
        <taxon>Dysgonomonadaceae</taxon>
        <taxon>Proteiniphilum</taxon>
    </lineage>
</organism>
<feature type="signal peptide" evidence="8">
    <location>
        <begin position="1"/>
        <end position="20"/>
    </location>
</feature>
<dbReference type="PANTHER" id="PTHR35093">
    <property type="entry name" value="OUTER MEMBRANE PROTEIN NMB0088-RELATED"/>
    <property type="match status" value="1"/>
</dbReference>
<keyword evidence="4" id="KW-0812">Transmembrane</keyword>
<evidence type="ECO:0000256" key="7">
    <source>
        <dbReference type="ARBA" id="ARBA00023237"/>
    </source>
</evidence>
<evidence type="ECO:0000256" key="3">
    <source>
        <dbReference type="ARBA" id="ARBA00022452"/>
    </source>
</evidence>
<evidence type="ECO:0000256" key="6">
    <source>
        <dbReference type="ARBA" id="ARBA00023136"/>
    </source>
</evidence>
<dbReference type="Gene3D" id="2.40.160.60">
    <property type="entry name" value="Outer membrane protein transport protein (OMPP1/FadL/TodX)"/>
    <property type="match status" value="1"/>
</dbReference>
<evidence type="ECO:0000256" key="2">
    <source>
        <dbReference type="ARBA" id="ARBA00008163"/>
    </source>
</evidence>
<evidence type="ECO:0000256" key="4">
    <source>
        <dbReference type="ARBA" id="ARBA00022692"/>
    </source>
</evidence>
<comment type="subcellular location">
    <subcellularLocation>
        <location evidence="1">Cell outer membrane</location>
        <topology evidence="1">Multi-pass membrane protein</topology>
    </subcellularLocation>
</comment>
<dbReference type="SUPFAM" id="SSF56935">
    <property type="entry name" value="Porins"/>
    <property type="match status" value="1"/>
</dbReference>
<comment type="caution">
    <text evidence="9">The sequence shown here is derived from an EMBL/GenBank/DDBJ whole genome shotgun (WGS) entry which is preliminary data.</text>
</comment>